<dbReference type="PANTHER" id="PTHR33121:SF76">
    <property type="entry name" value="SIGNALING PROTEIN"/>
    <property type="match status" value="1"/>
</dbReference>
<gene>
    <name evidence="5" type="ORF">ADINL_2742</name>
</gene>
<proteinExistence type="predicted"/>
<dbReference type="CDD" id="cd04598">
    <property type="entry name" value="CBS_pair_GGDEF_EAL"/>
    <property type="match status" value="1"/>
</dbReference>
<dbReference type="CDD" id="cd01948">
    <property type="entry name" value="EAL"/>
    <property type="match status" value="1"/>
</dbReference>
<evidence type="ECO:0000259" key="3">
    <source>
        <dbReference type="PROSITE" id="PS50887"/>
    </source>
</evidence>
<dbReference type="InterPro" id="IPR001633">
    <property type="entry name" value="EAL_dom"/>
</dbReference>
<dbReference type="InterPro" id="IPR000644">
    <property type="entry name" value="CBS_dom"/>
</dbReference>
<dbReference type="InterPro" id="IPR000160">
    <property type="entry name" value="GGDEF_dom"/>
</dbReference>
<evidence type="ECO:0000259" key="4">
    <source>
        <dbReference type="PROSITE" id="PS51371"/>
    </source>
</evidence>
<dbReference type="InterPro" id="IPR035919">
    <property type="entry name" value="EAL_sf"/>
</dbReference>
<dbReference type="SUPFAM" id="SSF55073">
    <property type="entry name" value="Nucleotide cyclase"/>
    <property type="match status" value="1"/>
</dbReference>
<keyword evidence="1" id="KW-0129">CBS domain</keyword>
<dbReference type="OrthoDB" id="1673646at2"/>
<dbReference type="Pfam" id="PF00571">
    <property type="entry name" value="CBS"/>
    <property type="match status" value="1"/>
</dbReference>
<dbReference type="InterPro" id="IPR043128">
    <property type="entry name" value="Rev_trsase/Diguanyl_cyclase"/>
</dbReference>
<organism evidence="5 6">
    <name type="scientific">Nitrincola lacisaponensis</name>
    <dbReference type="NCBI Taxonomy" id="267850"/>
    <lineage>
        <taxon>Bacteria</taxon>
        <taxon>Pseudomonadati</taxon>
        <taxon>Pseudomonadota</taxon>
        <taxon>Gammaproteobacteria</taxon>
        <taxon>Oceanospirillales</taxon>
        <taxon>Oceanospirillaceae</taxon>
        <taxon>Nitrincola</taxon>
    </lineage>
</organism>
<dbReference type="NCBIfam" id="TIGR00254">
    <property type="entry name" value="GGDEF"/>
    <property type="match status" value="1"/>
</dbReference>
<dbReference type="Pfam" id="PF00990">
    <property type="entry name" value="GGDEF"/>
    <property type="match status" value="1"/>
</dbReference>
<accession>A0A063Y253</accession>
<evidence type="ECO:0000313" key="5">
    <source>
        <dbReference type="EMBL" id="KDE38841.1"/>
    </source>
</evidence>
<dbReference type="Gene3D" id="3.30.70.270">
    <property type="match status" value="1"/>
</dbReference>
<dbReference type="PROSITE" id="PS51371">
    <property type="entry name" value="CBS"/>
    <property type="match status" value="1"/>
</dbReference>
<dbReference type="SUPFAM" id="SSF54631">
    <property type="entry name" value="CBS-domain pair"/>
    <property type="match status" value="1"/>
</dbReference>
<dbReference type="InterPro" id="IPR046342">
    <property type="entry name" value="CBS_dom_sf"/>
</dbReference>
<dbReference type="EMBL" id="JMSZ01000036">
    <property type="protein sequence ID" value="KDE38841.1"/>
    <property type="molecule type" value="Genomic_DNA"/>
</dbReference>
<dbReference type="PATRIC" id="fig|267850.7.peg.2695"/>
<sequence length="574" mass="65505">MKDRLHDELVHLLQEGLVTSLLQPIVHLETQQVFGYESLSRGPSDSPLHAAPVLFELAEKYALSDELEALCLKVAAKNWASHALDCHLFVNISPSMLLPSRFSSVQLRELMRRHDLEPQQIVIEISERFPALQLQELKNAIAWLKAEGFSIAIDDLGTGYSGLKLWSDLQPDFVKIDRHFIRDIHEDLVKLEFVRSLVELSDRLGCRLIAEGVENQAELTVVADLGIELIQGFLVGRPKPYPTADLSCLPDRQQVVQKTTGRLARDLCEYVEPVTPDTTLREAWECLQRNLHIFSLPVVQDGRPLGLLHKWRVLELYGSQYGRALFERRAVINFIGRDSLVVDQRSTLDEISQRLIEEDFHYLKQHFIVVDEGIYVGLGTTRRLLKQITQERIEKARYANPLTQLPGNVPINNELDKRLKRVLPFVFIYIDINDFKPLNDILGYQAGDLVITRLAELLLVHFNYKGDFVGHVGGDDFVVMTEREDVDDVCRALQRRFMEMVRSVYPSTVQEQGYMLAQDRDGQPKQFPLSSIAIALIKIESPNEYTSELIADYAADAKKASKIAIDHFYSRLLI</sequence>
<dbReference type="SMART" id="SM00052">
    <property type="entry name" value="EAL"/>
    <property type="match status" value="1"/>
</dbReference>
<dbReference type="InterPro" id="IPR050706">
    <property type="entry name" value="Cyclic-di-GMP_PDE-like"/>
</dbReference>
<dbReference type="STRING" id="267850.ADINL_2742"/>
<dbReference type="PANTHER" id="PTHR33121">
    <property type="entry name" value="CYCLIC DI-GMP PHOSPHODIESTERASE PDEF"/>
    <property type="match status" value="1"/>
</dbReference>
<dbReference type="AlphaFoldDB" id="A0A063Y253"/>
<reference evidence="5 6" key="1">
    <citation type="journal article" date="2005" name="Int. J. Syst. Evol. Microbiol.">
        <title>Nitrincola lacisaponensis gen. nov., sp. nov., a novel alkaliphilic bacterium isolated from an alkaline, saline lake.</title>
        <authorList>
            <person name="Dimitriu P.A."/>
            <person name="Shukla S.K."/>
            <person name="Conradt J."/>
            <person name="Marquez M.C."/>
            <person name="Ventosa A."/>
            <person name="Maglia A."/>
            <person name="Peyton B.M."/>
            <person name="Pinkart H.C."/>
            <person name="Mormile M.R."/>
        </authorList>
    </citation>
    <scope>NUCLEOTIDE SEQUENCE [LARGE SCALE GENOMIC DNA]</scope>
    <source>
        <strain evidence="5 6">4CA</strain>
    </source>
</reference>
<dbReference type="SMART" id="SM00267">
    <property type="entry name" value="GGDEF"/>
    <property type="match status" value="1"/>
</dbReference>
<dbReference type="RefSeq" id="WP_051632838.1">
    <property type="nucleotide sequence ID" value="NZ_JBKBNO010000005.1"/>
</dbReference>
<dbReference type="Gene3D" id="3.20.20.450">
    <property type="entry name" value="EAL domain"/>
    <property type="match status" value="1"/>
</dbReference>
<dbReference type="CDD" id="cd01949">
    <property type="entry name" value="GGDEF"/>
    <property type="match status" value="1"/>
</dbReference>
<dbReference type="InterPro" id="IPR029787">
    <property type="entry name" value="Nucleotide_cyclase"/>
</dbReference>
<keyword evidence="6" id="KW-1185">Reference proteome</keyword>
<name>A0A063Y253_9GAMM</name>
<feature type="domain" description="CBS" evidence="4">
    <location>
        <begin position="267"/>
        <end position="325"/>
    </location>
</feature>
<dbReference type="GO" id="GO:0071111">
    <property type="term" value="F:cyclic-guanylate-specific phosphodiesterase activity"/>
    <property type="evidence" value="ECO:0007669"/>
    <property type="project" value="InterPro"/>
</dbReference>
<feature type="domain" description="GGDEF" evidence="3">
    <location>
        <begin position="423"/>
        <end position="570"/>
    </location>
</feature>
<dbReference type="Proteomes" id="UP000027318">
    <property type="component" value="Unassembled WGS sequence"/>
</dbReference>
<dbReference type="PROSITE" id="PS50887">
    <property type="entry name" value="GGDEF"/>
    <property type="match status" value="1"/>
</dbReference>
<dbReference type="Gene3D" id="3.10.580.10">
    <property type="entry name" value="CBS-domain"/>
    <property type="match status" value="1"/>
</dbReference>
<dbReference type="Pfam" id="PF00563">
    <property type="entry name" value="EAL"/>
    <property type="match status" value="1"/>
</dbReference>
<evidence type="ECO:0000313" key="6">
    <source>
        <dbReference type="Proteomes" id="UP000027318"/>
    </source>
</evidence>
<protein>
    <submittedName>
        <fullName evidence="5">Diguanylate cyclase/phosphodiesterase (GGDEF &amp; EAL domains) with PAS/PAC sensor(S)</fullName>
    </submittedName>
</protein>
<feature type="domain" description="EAL" evidence="2">
    <location>
        <begin position="2"/>
        <end position="252"/>
    </location>
</feature>
<dbReference type="PROSITE" id="PS50883">
    <property type="entry name" value="EAL"/>
    <property type="match status" value="1"/>
</dbReference>
<evidence type="ECO:0000259" key="2">
    <source>
        <dbReference type="PROSITE" id="PS50883"/>
    </source>
</evidence>
<dbReference type="SUPFAM" id="SSF141868">
    <property type="entry name" value="EAL domain-like"/>
    <property type="match status" value="1"/>
</dbReference>
<comment type="caution">
    <text evidence="5">The sequence shown here is derived from an EMBL/GenBank/DDBJ whole genome shotgun (WGS) entry which is preliminary data.</text>
</comment>
<evidence type="ECO:0000256" key="1">
    <source>
        <dbReference type="PROSITE-ProRule" id="PRU00703"/>
    </source>
</evidence>